<evidence type="ECO:0000256" key="2">
    <source>
        <dbReference type="SAM" id="SignalP"/>
    </source>
</evidence>
<dbReference type="Proteomes" id="UP001162889">
    <property type="component" value="Unassembled WGS sequence"/>
</dbReference>
<dbReference type="InterPro" id="IPR003423">
    <property type="entry name" value="OMP_efflux"/>
</dbReference>
<feature type="signal peptide" evidence="2">
    <location>
        <begin position="1"/>
        <end position="25"/>
    </location>
</feature>
<dbReference type="EMBL" id="JAHTGR010000001">
    <property type="protein sequence ID" value="MBV6319385.1"/>
    <property type="molecule type" value="Genomic_DNA"/>
</dbReference>
<dbReference type="EMBL" id="JALJZU010000001">
    <property type="protein sequence ID" value="MCP2006803.1"/>
    <property type="molecule type" value="Genomic_DNA"/>
</dbReference>
<organism evidence="3 5">
    <name type="scientific">Duganella violaceipulchra</name>
    <dbReference type="NCBI Taxonomy" id="2849652"/>
    <lineage>
        <taxon>Bacteria</taxon>
        <taxon>Pseudomonadati</taxon>
        <taxon>Pseudomonadota</taxon>
        <taxon>Betaproteobacteria</taxon>
        <taxon>Burkholderiales</taxon>
        <taxon>Oxalobacteraceae</taxon>
        <taxon>Telluria group</taxon>
        <taxon>Duganella</taxon>
    </lineage>
</organism>
<dbReference type="AlphaFoldDB" id="A0AA41H5L7"/>
<gene>
    <name evidence="3" type="ORF">KVP70_00440</name>
    <name evidence="4" type="ORF">L1274_000491</name>
</gene>
<evidence type="ECO:0000313" key="5">
    <source>
        <dbReference type="Proteomes" id="UP001155901"/>
    </source>
</evidence>
<feature type="chain" id="PRO_5041322178" evidence="2">
    <location>
        <begin position="26"/>
        <end position="423"/>
    </location>
</feature>
<keyword evidence="2" id="KW-0732">Signal</keyword>
<dbReference type="Proteomes" id="UP001155901">
    <property type="component" value="Unassembled WGS sequence"/>
</dbReference>
<evidence type="ECO:0000313" key="4">
    <source>
        <dbReference type="EMBL" id="MCP2006803.1"/>
    </source>
</evidence>
<protein>
    <submittedName>
        <fullName evidence="4">Outer membrane protein TolC</fullName>
    </submittedName>
    <submittedName>
        <fullName evidence="3">TolC family protein</fullName>
    </submittedName>
</protein>
<accession>A0AA41H5L7</accession>
<dbReference type="PANTHER" id="PTHR30203:SF24">
    <property type="entry name" value="BLR4935 PROTEIN"/>
    <property type="match status" value="1"/>
</dbReference>
<evidence type="ECO:0000313" key="6">
    <source>
        <dbReference type="Proteomes" id="UP001162889"/>
    </source>
</evidence>
<dbReference type="RefSeq" id="WP_217940059.1">
    <property type="nucleotide sequence ID" value="NZ_JAHTGR010000001.1"/>
</dbReference>
<reference evidence="3" key="1">
    <citation type="submission" date="2021-07" db="EMBL/GenBank/DDBJ databases">
        <title>Characterization of violacein-producing bacteria and related species.</title>
        <authorList>
            <person name="Wilson H.S."/>
            <person name="De Leon M.E."/>
        </authorList>
    </citation>
    <scope>NUCLEOTIDE SEQUENCE</scope>
    <source>
        <strain evidence="3">HSC-15S17</strain>
    </source>
</reference>
<dbReference type="InterPro" id="IPR010131">
    <property type="entry name" value="MdtP/NodT-like"/>
</dbReference>
<comment type="similarity">
    <text evidence="1">Belongs to the outer membrane factor (OMF) (TC 1.B.17) family.</text>
</comment>
<evidence type="ECO:0000256" key="1">
    <source>
        <dbReference type="ARBA" id="ARBA00007613"/>
    </source>
</evidence>
<sequence>MQYAMSALPGALGLVIALAAGAAVAQTMPGATVDSLLDLARANNPDYAAQRHDAAAAAERIGPAGALADPRLRIELQDVTMGGEQNPSLSPSRAGSTRYQIMQDLPWFGKRDLKRSIATQNADAAKAGAASAWQDIAARIKGAYAQSYYLFQNERLTQEILDLMSSLEKVAQARYASGLAAQQDVIRAQVELTTLSNELISLESDIRMNRVQLNMLLARPAYAPLAPPMQTLPQPVSARLDYALLEQRLRAGNPQLFAANAKLQAAELGRDLTLRNRYPDFTVGIAPVQSGRSVKNWELMVELNIPLQQSSRRSQEREAQSMLAAARSRKEATANQLLAELAGDLSGLEAARRVEHRVADSLIPQAQLTFNAALAGYENGKVDFATVLDAQRQIRMARQSRFKAQLDAAARLVEIERLLGETL</sequence>
<dbReference type="Pfam" id="PF02321">
    <property type="entry name" value="OEP"/>
    <property type="match status" value="2"/>
</dbReference>
<dbReference type="PANTHER" id="PTHR30203">
    <property type="entry name" value="OUTER MEMBRANE CATION EFFLUX PROTEIN"/>
    <property type="match status" value="1"/>
</dbReference>
<evidence type="ECO:0000313" key="3">
    <source>
        <dbReference type="EMBL" id="MBV6319385.1"/>
    </source>
</evidence>
<name>A0AA41H5L7_9BURK</name>
<proteinExistence type="inferred from homology"/>
<comment type="caution">
    <text evidence="3">The sequence shown here is derived from an EMBL/GenBank/DDBJ whole genome shotgun (WGS) entry which is preliminary data.</text>
</comment>
<dbReference type="GO" id="GO:0015562">
    <property type="term" value="F:efflux transmembrane transporter activity"/>
    <property type="evidence" value="ECO:0007669"/>
    <property type="project" value="InterPro"/>
</dbReference>
<reference evidence="4" key="2">
    <citation type="submission" date="2022-03" db="EMBL/GenBank/DDBJ databases">
        <title>Genome Encyclopedia of Bacteria and Archaea VI: Functional Genomics of Type Strains.</title>
        <authorList>
            <person name="Whitman W."/>
        </authorList>
    </citation>
    <scope>NUCLEOTIDE SEQUENCE</scope>
    <source>
        <strain evidence="4">HSC-15S17</strain>
    </source>
</reference>
<keyword evidence="6" id="KW-1185">Reference proteome</keyword>